<proteinExistence type="predicted"/>
<accession>A0ABU7RDZ5</accession>
<dbReference type="RefSeq" id="WP_330973614.1">
    <property type="nucleotide sequence ID" value="NZ_JAZGLY010000002.1"/>
</dbReference>
<comment type="caution">
    <text evidence="1">The sequence shown here is derived from an EMBL/GenBank/DDBJ whole genome shotgun (WGS) entry which is preliminary data.</text>
</comment>
<gene>
    <name evidence="1" type="ORF">V2H41_02875</name>
</gene>
<evidence type="ECO:0008006" key="3">
    <source>
        <dbReference type="Google" id="ProtNLM"/>
    </source>
</evidence>
<name>A0ABU7RDZ5_9BACT</name>
<evidence type="ECO:0000313" key="2">
    <source>
        <dbReference type="Proteomes" id="UP001357452"/>
    </source>
</evidence>
<protein>
    <recommendedName>
        <fullName evidence="3">FAS1 domain-containing protein</fullName>
    </recommendedName>
</protein>
<dbReference type="PROSITE" id="PS51257">
    <property type="entry name" value="PROKAR_LIPOPROTEIN"/>
    <property type="match status" value="1"/>
</dbReference>
<reference evidence="1 2" key="1">
    <citation type="submission" date="2024-01" db="EMBL/GenBank/DDBJ databases">
        <title>Niabella digestum sp. nov., isolated from waste digestion system.</title>
        <authorList>
            <person name="Zhang L."/>
        </authorList>
    </citation>
    <scope>NUCLEOTIDE SEQUENCE [LARGE SCALE GENOMIC DNA]</scope>
    <source>
        <strain evidence="1 2">A18</strain>
    </source>
</reference>
<dbReference type="Gene3D" id="2.30.180.10">
    <property type="entry name" value="FAS1 domain"/>
    <property type="match status" value="1"/>
</dbReference>
<sequence length="254" mass="29141">MKKILFIGLLAVLMMACKKDYIIGGTRNETNKVNMTTYEFLKSQEITQSVARLFERANLINEINGDVTLISPNQYSVNRYLRRINNRRLRLDPRATLWTVEDIPVEDLQQLKMYVVRGKYTSNELNSEGIKLATLNGTDSVLLALRESTAEPAAAWDGSNVPGAGYQYPNFMQTIPKKVFVHFKRGANWETTGEQRAALGYDNPECDQVYQMYLSDVETTTGVVHILYVGNYNFNEHYYYHTLFFFGTRADDLL</sequence>
<evidence type="ECO:0000313" key="1">
    <source>
        <dbReference type="EMBL" id="MEE6186204.1"/>
    </source>
</evidence>
<dbReference type="Proteomes" id="UP001357452">
    <property type="component" value="Unassembled WGS sequence"/>
</dbReference>
<dbReference type="EMBL" id="JAZGLY010000002">
    <property type="protein sequence ID" value="MEE6186204.1"/>
    <property type="molecule type" value="Genomic_DNA"/>
</dbReference>
<dbReference type="InterPro" id="IPR036378">
    <property type="entry name" value="FAS1_dom_sf"/>
</dbReference>
<keyword evidence="2" id="KW-1185">Reference proteome</keyword>
<organism evidence="1 2">
    <name type="scientific">Niabella digestorum</name>
    <dbReference type="NCBI Taxonomy" id="3117701"/>
    <lineage>
        <taxon>Bacteria</taxon>
        <taxon>Pseudomonadati</taxon>
        <taxon>Bacteroidota</taxon>
        <taxon>Chitinophagia</taxon>
        <taxon>Chitinophagales</taxon>
        <taxon>Chitinophagaceae</taxon>
        <taxon>Niabella</taxon>
    </lineage>
</organism>